<comment type="caution">
    <text evidence="4">The sequence shown here is derived from an EMBL/GenBank/DDBJ whole genome shotgun (WGS) entry which is preliminary data.</text>
</comment>
<dbReference type="InterPro" id="IPR051479">
    <property type="entry name" value="PorB-like"/>
</dbReference>
<keyword evidence="4" id="KW-0670">Pyruvate</keyword>
<dbReference type="CDD" id="cd03376">
    <property type="entry name" value="TPP_PFOR_porB_like"/>
    <property type="match status" value="1"/>
</dbReference>
<feature type="domain" description="Thiamine pyrophosphate enzyme TPP-binding" evidence="3">
    <location>
        <begin position="47"/>
        <end position="214"/>
    </location>
</feature>
<accession>A0A2J0LEJ7</accession>
<organism evidence="4 5">
    <name type="scientific">Candidatus Taenaricola geysiri</name>
    <dbReference type="NCBI Taxonomy" id="1974752"/>
    <lineage>
        <taxon>Bacteria</taxon>
        <taxon>Pseudomonadati</taxon>
        <taxon>Candidatus Omnitrophota</taxon>
        <taxon>Candidatus Taenaricola</taxon>
    </lineage>
</organism>
<proteinExistence type="predicted"/>
<dbReference type="PANTHER" id="PTHR42897">
    <property type="entry name" value="PYRUVATE SYNTHASE SUBUNIT PORB"/>
    <property type="match status" value="1"/>
</dbReference>
<dbReference type="Pfam" id="PF02775">
    <property type="entry name" value="TPP_enzyme_C"/>
    <property type="match status" value="1"/>
</dbReference>
<evidence type="ECO:0000256" key="2">
    <source>
        <dbReference type="SAM" id="MobiDB-lite"/>
    </source>
</evidence>
<dbReference type="GO" id="GO:0044281">
    <property type="term" value="P:small molecule metabolic process"/>
    <property type="evidence" value="ECO:0007669"/>
    <property type="project" value="UniProtKB-ARBA"/>
</dbReference>
<dbReference type="SUPFAM" id="SSF52518">
    <property type="entry name" value="Thiamin diphosphate-binding fold (THDP-binding)"/>
    <property type="match status" value="1"/>
</dbReference>
<dbReference type="InterPro" id="IPR011766">
    <property type="entry name" value="TPP_enzyme_TPP-bd"/>
</dbReference>
<dbReference type="EMBL" id="PFGP01000097">
    <property type="protein sequence ID" value="PIW66278.1"/>
    <property type="molecule type" value="Genomic_DNA"/>
</dbReference>
<sequence length="320" mass="35554">MANLKELSKKEELLTGGHRLCAGCGASIIVRQVLHAINGPVVVANATGCLEVSTTIYPYTAWKVSWIHNAFENVGATLSGVETAYRSLKKQGKVKDKFTFVGFGGDGGMYDIGLQSLSGALERGHKALFICYDNEAYMNTGIQRSGATPRGADTTTAPAGKVKQGKNEYRKDLLEIMAAHKIPYAATATPAHWNDLITKVQKAVSVDGPAFMNIMSPCPRGWPYESKDTIQICRTAVDTCFWPLYEIIDGEKYNITYKPKEKKPFVEWLKAQGRFKHLFKPENKQLLDELQQNVDDEWQKLQKKCECFPIDKPAVEAVAK</sequence>
<reference evidence="4 5" key="1">
    <citation type="submission" date="2017-09" db="EMBL/GenBank/DDBJ databases">
        <title>Depth-based differentiation of microbial function through sediment-hosted aquifers and enrichment of novel symbionts in the deep terrestrial subsurface.</title>
        <authorList>
            <person name="Probst A.J."/>
            <person name="Ladd B."/>
            <person name="Jarett J.K."/>
            <person name="Geller-Mcgrath D.E."/>
            <person name="Sieber C.M."/>
            <person name="Emerson J.B."/>
            <person name="Anantharaman K."/>
            <person name="Thomas B.C."/>
            <person name="Malmstrom R."/>
            <person name="Stieglmeier M."/>
            <person name="Klingl A."/>
            <person name="Woyke T."/>
            <person name="Ryan C.M."/>
            <person name="Banfield J.F."/>
        </authorList>
    </citation>
    <scope>NUCLEOTIDE SEQUENCE [LARGE SCALE GENOMIC DNA]</scope>
    <source>
        <strain evidence="4">CG12_big_fil_rev_8_21_14_0_65_43_15</strain>
    </source>
</reference>
<dbReference type="GO" id="GO:0016491">
    <property type="term" value="F:oxidoreductase activity"/>
    <property type="evidence" value="ECO:0007669"/>
    <property type="project" value="UniProtKB-KW"/>
</dbReference>
<evidence type="ECO:0000313" key="5">
    <source>
        <dbReference type="Proteomes" id="UP000231267"/>
    </source>
</evidence>
<dbReference type="GO" id="GO:0030976">
    <property type="term" value="F:thiamine pyrophosphate binding"/>
    <property type="evidence" value="ECO:0007669"/>
    <property type="project" value="InterPro"/>
</dbReference>
<gene>
    <name evidence="4" type="ORF">COW11_04200</name>
</gene>
<evidence type="ECO:0000313" key="4">
    <source>
        <dbReference type="EMBL" id="PIW66278.1"/>
    </source>
</evidence>
<dbReference type="AlphaFoldDB" id="A0A2J0LEJ7"/>
<evidence type="ECO:0000259" key="3">
    <source>
        <dbReference type="Pfam" id="PF02775"/>
    </source>
</evidence>
<dbReference type="PANTHER" id="PTHR42897:SF2">
    <property type="entry name" value="PYRUVATE SYNTHASE SUBUNIT PORB"/>
    <property type="match status" value="1"/>
</dbReference>
<keyword evidence="1" id="KW-0560">Oxidoreductase</keyword>
<feature type="region of interest" description="Disordered" evidence="2">
    <location>
        <begin position="143"/>
        <end position="162"/>
    </location>
</feature>
<dbReference type="Gene3D" id="3.40.50.970">
    <property type="match status" value="1"/>
</dbReference>
<evidence type="ECO:0000256" key="1">
    <source>
        <dbReference type="ARBA" id="ARBA00023002"/>
    </source>
</evidence>
<name>A0A2J0LEJ7_9BACT</name>
<dbReference type="Proteomes" id="UP000231267">
    <property type="component" value="Unassembled WGS sequence"/>
</dbReference>
<dbReference type="InterPro" id="IPR029061">
    <property type="entry name" value="THDP-binding"/>
</dbReference>
<protein>
    <submittedName>
        <fullName evidence="4">Pyruvate ferredoxin oxidoreductase</fullName>
    </submittedName>
</protein>